<name>A0A0B4XA27_9HYPH</name>
<dbReference type="KEGG" id="rga:RGR602_PB00054"/>
<proteinExistence type="predicted"/>
<dbReference type="EMBL" id="CP006879">
    <property type="protein sequence ID" value="AJD43595.1"/>
    <property type="molecule type" value="Genomic_DNA"/>
</dbReference>
<dbReference type="Proteomes" id="UP000031368">
    <property type="component" value="Plasmid pRgalR602b"/>
</dbReference>
<dbReference type="HOGENOM" id="CLU_3084012_0_0_5"/>
<reference evidence="1 2" key="1">
    <citation type="submission" date="2013-11" db="EMBL/GenBank/DDBJ databases">
        <title>Complete genome sequence of Rhizobium gallicum bv. gallicum R602.</title>
        <authorList>
            <person name="Bustos P."/>
            <person name="Santamaria R.I."/>
            <person name="Lozano L."/>
            <person name="Acosta J.L."/>
            <person name="Ormeno-Orrillo E."/>
            <person name="Rogel M.A."/>
            <person name="Romero D."/>
            <person name="Cevallos M.A."/>
            <person name="Martinez-Romero E."/>
            <person name="Gonzalez V."/>
        </authorList>
    </citation>
    <scope>NUCLEOTIDE SEQUENCE [LARGE SCALE GENOMIC DNA]</scope>
    <source>
        <strain evidence="1 2">R602</strain>
        <plasmid evidence="1 2">pRgalR602b</plasmid>
    </source>
</reference>
<geneLocation type="plasmid" evidence="1 2">
    <name>pRgalR602b</name>
</geneLocation>
<organism evidence="1 2">
    <name type="scientific">Rhizobium gallicum bv. gallicum R602sp</name>
    <dbReference type="NCBI Taxonomy" id="1041138"/>
    <lineage>
        <taxon>Bacteria</taxon>
        <taxon>Pseudomonadati</taxon>
        <taxon>Pseudomonadota</taxon>
        <taxon>Alphaproteobacteria</taxon>
        <taxon>Hyphomicrobiales</taxon>
        <taxon>Rhizobiaceae</taxon>
        <taxon>Rhizobium/Agrobacterium group</taxon>
        <taxon>Rhizobium</taxon>
    </lineage>
</organism>
<evidence type="ECO:0000313" key="2">
    <source>
        <dbReference type="Proteomes" id="UP000031368"/>
    </source>
</evidence>
<protein>
    <submittedName>
        <fullName evidence="1">Uncharacterized protein</fullName>
    </submittedName>
</protein>
<gene>
    <name evidence="1" type="ORF">RGR602_PB00054</name>
</gene>
<dbReference type="AlphaFoldDB" id="A0A0B4XA27"/>
<accession>A0A0B4XA27</accession>
<keyword evidence="1" id="KW-0614">Plasmid</keyword>
<keyword evidence="2" id="KW-1185">Reference proteome</keyword>
<evidence type="ECO:0000313" key="1">
    <source>
        <dbReference type="EMBL" id="AJD43595.1"/>
    </source>
</evidence>
<sequence length="52" mass="5709">MLGDKIILNEILGADEVRRPMRSLDIFVFGRPAAVQLQPFEDVIPIGIAADS</sequence>